<evidence type="ECO:0000256" key="3">
    <source>
        <dbReference type="ARBA" id="ARBA00022833"/>
    </source>
</evidence>
<evidence type="ECO:0000259" key="6">
    <source>
        <dbReference type="PROSITE" id="PS50157"/>
    </source>
</evidence>
<dbReference type="GeneID" id="80907210"/>
<dbReference type="FunFam" id="3.30.160.60:FF:000446">
    <property type="entry name" value="Zinc finger protein"/>
    <property type="match status" value="1"/>
</dbReference>
<gene>
    <name evidence="7" type="ORF">N0V89_003680</name>
</gene>
<dbReference type="PANTHER" id="PTHR23235:SF120">
    <property type="entry name" value="KRUPPEL-LIKE FACTOR 15"/>
    <property type="match status" value="1"/>
</dbReference>
<sequence length="163" mass="17202">MSTQRFFAKGKAAETYESDQGSNTKADSQQAKIAGASEGTTEQKGKGKGKTAATTTESNQNTSDNGDNGDDENDSGGYICPHCGKKYAHEHNLKRHIHINHGKGDKPFACPACAHTSARKDNLKKHMKLMHGADWGQVIYDAAAGISSDESSDENGEASGTGG</sequence>
<dbReference type="SMART" id="SM00355">
    <property type="entry name" value="ZnF_C2H2"/>
    <property type="match status" value="2"/>
</dbReference>
<evidence type="ECO:0000256" key="1">
    <source>
        <dbReference type="ARBA" id="ARBA00022723"/>
    </source>
</evidence>
<reference evidence="7" key="1">
    <citation type="submission" date="2022-10" db="EMBL/GenBank/DDBJ databases">
        <title>Tapping the CABI collections for fungal endophytes: first genome assemblies for Collariella, Neodidymelliopsis, Ascochyta clinopodiicola, Didymella pomorum, Didymosphaeria variabile, Neocosmospora piperis and Neocucurbitaria cava.</title>
        <authorList>
            <person name="Hill R."/>
        </authorList>
    </citation>
    <scope>NUCLEOTIDE SEQUENCE</scope>
    <source>
        <strain evidence="7">IMI 356815</strain>
    </source>
</reference>
<dbReference type="OrthoDB" id="10018191at2759"/>
<comment type="caution">
    <text evidence="7">The sequence shown here is derived from an EMBL/GenBank/DDBJ whole genome shotgun (WGS) entry which is preliminary data.</text>
</comment>
<dbReference type="Pfam" id="PF05605">
    <property type="entry name" value="zf-Di19"/>
    <property type="match status" value="1"/>
</dbReference>
<dbReference type="GO" id="GO:0000978">
    <property type="term" value="F:RNA polymerase II cis-regulatory region sequence-specific DNA binding"/>
    <property type="evidence" value="ECO:0007669"/>
    <property type="project" value="TreeGrafter"/>
</dbReference>
<dbReference type="EMBL" id="JAPEUX010000003">
    <property type="protein sequence ID" value="KAJ4355660.1"/>
    <property type="molecule type" value="Genomic_DNA"/>
</dbReference>
<keyword evidence="3" id="KW-0862">Zinc</keyword>
<proteinExistence type="predicted"/>
<evidence type="ECO:0000313" key="8">
    <source>
        <dbReference type="Proteomes" id="UP001140513"/>
    </source>
</evidence>
<evidence type="ECO:0000256" key="5">
    <source>
        <dbReference type="SAM" id="MobiDB-lite"/>
    </source>
</evidence>
<keyword evidence="8" id="KW-1185">Reference proteome</keyword>
<protein>
    <recommendedName>
        <fullName evidence="6">C2H2-type domain-containing protein</fullName>
    </recommendedName>
</protein>
<dbReference type="SUPFAM" id="SSF57667">
    <property type="entry name" value="beta-beta-alpha zinc fingers"/>
    <property type="match status" value="1"/>
</dbReference>
<dbReference type="RefSeq" id="XP_056072786.1">
    <property type="nucleotide sequence ID" value="XM_056212478.1"/>
</dbReference>
<dbReference type="GO" id="GO:0008270">
    <property type="term" value="F:zinc ion binding"/>
    <property type="evidence" value="ECO:0007669"/>
    <property type="project" value="UniProtKB-KW"/>
</dbReference>
<feature type="domain" description="C2H2-type" evidence="6">
    <location>
        <begin position="78"/>
        <end position="107"/>
    </location>
</feature>
<feature type="compositionally biased region" description="Polar residues" evidence="5">
    <location>
        <begin position="18"/>
        <end position="31"/>
    </location>
</feature>
<dbReference type="Proteomes" id="UP001140513">
    <property type="component" value="Unassembled WGS sequence"/>
</dbReference>
<evidence type="ECO:0000256" key="4">
    <source>
        <dbReference type="PROSITE-ProRule" id="PRU00042"/>
    </source>
</evidence>
<dbReference type="PROSITE" id="PS50157">
    <property type="entry name" value="ZINC_FINGER_C2H2_2"/>
    <property type="match status" value="2"/>
</dbReference>
<accession>A0A9W9CCG8</accession>
<dbReference type="PROSITE" id="PS00028">
    <property type="entry name" value="ZINC_FINGER_C2H2_1"/>
    <property type="match status" value="1"/>
</dbReference>
<name>A0A9W9CCG8_9PLEO</name>
<feature type="compositionally biased region" description="Low complexity" evidence="5">
    <location>
        <begin position="50"/>
        <end position="66"/>
    </location>
</feature>
<dbReference type="Gene3D" id="3.30.160.60">
    <property type="entry name" value="Classic Zinc Finger"/>
    <property type="match status" value="1"/>
</dbReference>
<evidence type="ECO:0000256" key="2">
    <source>
        <dbReference type="ARBA" id="ARBA00022771"/>
    </source>
</evidence>
<organism evidence="7 8">
    <name type="scientific">Didymosphaeria variabile</name>
    <dbReference type="NCBI Taxonomy" id="1932322"/>
    <lineage>
        <taxon>Eukaryota</taxon>
        <taxon>Fungi</taxon>
        <taxon>Dikarya</taxon>
        <taxon>Ascomycota</taxon>
        <taxon>Pezizomycotina</taxon>
        <taxon>Dothideomycetes</taxon>
        <taxon>Pleosporomycetidae</taxon>
        <taxon>Pleosporales</taxon>
        <taxon>Massarineae</taxon>
        <taxon>Didymosphaeriaceae</taxon>
        <taxon>Didymosphaeria</taxon>
    </lineage>
</organism>
<keyword evidence="1" id="KW-0479">Metal-binding</keyword>
<dbReference type="AlphaFoldDB" id="A0A9W9CCG8"/>
<keyword evidence="2 4" id="KW-0863">Zinc-finger</keyword>
<feature type="domain" description="C2H2-type" evidence="6">
    <location>
        <begin position="108"/>
        <end position="136"/>
    </location>
</feature>
<feature type="region of interest" description="Disordered" evidence="5">
    <location>
        <begin position="1"/>
        <end position="78"/>
    </location>
</feature>
<dbReference type="InterPro" id="IPR036236">
    <property type="entry name" value="Znf_C2H2_sf"/>
</dbReference>
<dbReference type="InterPro" id="IPR013087">
    <property type="entry name" value="Znf_C2H2_type"/>
</dbReference>
<dbReference type="PANTHER" id="PTHR23235">
    <property type="entry name" value="KRUEPPEL-LIKE TRANSCRIPTION FACTOR"/>
    <property type="match status" value="1"/>
</dbReference>
<evidence type="ECO:0000313" key="7">
    <source>
        <dbReference type="EMBL" id="KAJ4355660.1"/>
    </source>
</evidence>
<dbReference type="GO" id="GO:0000981">
    <property type="term" value="F:DNA-binding transcription factor activity, RNA polymerase II-specific"/>
    <property type="evidence" value="ECO:0007669"/>
    <property type="project" value="TreeGrafter"/>
</dbReference>
<dbReference type="InterPro" id="IPR008598">
    <property type="entry name" value="Di19_Zn-bd"/>
</dbReference>